<dbReference type="SUPFAM" id="SSF51735">
    <property type="entry name" value="NAD(P)-binding Rossmann-fold domains"/>
    <property type="match status" value="1"/>
</dbReference>
<reference evidence="4 5" key="1">
    <citation type="submission" date="2014-04" db="EMBL/GenBank/DDBJ databases">
        <authorList>
            <consortium name="DOE Joint Genome Institute"/>
            <person name="Kuo A."/>
            <person name="Kohler A."/>
            <person name="Nagy L.G."/>
            <person name="Floudas D."/>
            <person name="Copeland A."/>
            <person name="Barry K.W."/>
            <person name="Cichocki N."/>
            <person name="Veneault-Fourrey C."/>
            <person name="LaButti K."/>
            <person name="Lindquist E.A."/>
            <person name="Lipzen A."/>
            <person name="Lundell T."/>
            <person name="Morin E."/>
            <person name="Murat C."/>
            <person name="Sun H."/>
            <person name="Tunlid A."/>
            <person name="Henrissat B."/>
            <person name="Grigoriev I.V."/>
            <person name="Hibbett D.S."/>
            <person name="Martin F."/>
            <person name="Nordberg H.P."/>
            <person name="Cantor M.N."/>
            <person name="Hua S.X."/>
        </authorList>
    </citation>
    <scope>NUCLEOTIDE SEQUENCE [LARGE SCALE GENOMIC DNA]</scope>
    <source>
        <strain evidence="4 5">Foug A</strain>
    </source>
</reference>
<evidence type="ECO:0000256" key="1">
    <source>
        <dbReference type="ARBA" id="ARBA00006484"/>
    </source>
</evidence>
<accession>A0A0C3AUZ3</accession>
<dbReference type="GO" id="GO:0050664">
    <property type="term" value="F:oxidoreductase activity, acting on NAD(P)H, oxygen as acceptor"/>
    <property type="evidence" value="ECO:0007669"/>
    <property type="project" value="TreeGrafter"/>
</dbReference>
<comment type="similarity">
    <text evidence="1">Belongs to the short-chain dehydrogenases/reductases (SDR) family.</text>
</comment>
<dbReference type="STRING" id="1036808.A0A0C3AUZ3"/>
<organism evidence="4 5">
    <name type="scientific">Scleroderma citrinum Foug A</name>
    <dbReference type="NCBI Taxonomy" id="1036808"/>
    <lineage>
        <taxon>Eukaryota</taxon>
        <taxon>Fungi</taxon>
        <taxon>Dikarya</taxon>
        <taxon>Basidiomycota</taxon>
        <taxon>Agaricomycotina</taxon>
        <taxon>Agaricomycetes</taxon>
        <taxon>Agaricomycetidae</taxon>
        <taxon>Boletales</taxon>
        <taxon>Sclerodermatineae</taxon>
        <taxon>Sclerodermataceae</taxon>
        <taxon>Scleroderma</taxon>
    </lineage>
</organism>
<dbReference type="InterPro" id="IPR036291">
    <property type="entry name" value="NAD(P)-bd_dom_sf"/>
</dbReference>
<dbReference type="Gene3D" id="3.40.50.720">
    <property type="entry name" value="NAD(P)-binding Rossmann-like Domain"/>
    <property type="match status" value="1"/>
</dbReference>
<dbReference type="InParanoid" id="A0A0C3AUZ3"/>
<evidence type="ECO:0000256" key="2">
    <source>
        <dbReference type="ARBA" id="ARBA00022857"/>
    </source>
</evidence>
<evidence type="ECO:0000313" key="4">
    <source>
        <dbReference type="EMBL" id="KIM68782.1"/>
    </source>
</evidence>
<dbReference type="FunCoup" id="A0A0C3AUZ3">
    <property type="interactions" value="26"/>
</dbReference>
<keyword evidence="3" id="KW-0560">Oxidoreductase</keyword>
<gene>
    <name evidence="4" type="ORF">SCLCIDRAFT_1208970</name>
</gene>
<evidence type="ECO:0000313" key="5">
    <source>
        <dbReference type="Proteomes" id="UP000053989"/>
    </source>
</evidence>
<dbReference type="Pfam" id="PF00106">
    <property type="entry name" value="adh_short"/>
    <property type="match status" value="1"/>
</dbReference>
<dbReference type="InterPro" id="IPR002347">
    <property type="entry name" value="SDR_fam"/>
</dbReference>
<dbReference type="GO" id="GO:0016616">
    <property type="term" value="F:oxidoreductase activity, acting on the CH-OH group of donors, NAD or NADP as acceptor"/>
    <property type="evidence" value="ECO:0007669"/>
    <property type="project" value="UniProtKB-ARBA"/>
</dbReference>
<keyword evidence="2" id="KW-0521">NADP</keyword>
<dbReference type="PANTHER" id="PTHR43008">
    <property type="entry name" value="BENZIL REDUCTASE"/>
    <property type="match status" value="1"/>
</dbReference>
<protein>
    <submittedName>
        <fullName evidence="4">Uncharacterized protein</fullName>
    </submittedName>
</protein>
<dbReference type="Proteomes" id="UP000053989">
    <property type="component" value="Unassembled WGS sequence"/>
</dbReference>
<sequence length="166" mass="17858">MGRIDDPAVSIDAWKQHFDVNVFSLLGTLQLALPDLRMSKNGGRVVFISSGAATGSTPGWGAYNAGKAAVNSLARTLAREEPSIISVAIAPGKVDTNMQTRLRNEGAAHMDEADLKIFVDAYQQGTLVKPDDVGFVIAALSLRAPQTLSGTFFRWDSPECKPFHRA</sequence>
<dbReference type="PROSITE" id="PS00061">
    <property type="entry name" value="ADH_SHORT"/>
    <property type="match status" value="1"/>
</dbReference>
<dbReference type="PRINTS" id="PR00081">
    <property type="entry name" value="GDHRDH"/>
</dbReference>
<name>A0A0C3AUZ3_9AGAM</name>
<proteinExistence type="inferred from homology"/>
<keyword evidence="5" id="KW-1185">Reference proteome</keyword>
<evidence type="ECO:0000256" key="3">
    <source>
        <dbReference type="ARBA" id="ARBA00023002"/>
    </source>
</evidence>
<dbReference type="HOGENOM" id="CLU_010194_2_11_1"/>
<dbReference type="AlphaFoldDB" id="A0A0C3AUZ3"/>
<dbReference type="PANTHER" id="PTHR43008:SF8">
    <property type="entry name" value="BENZIL REDUCTASE ((S)-BENZOIN FORMING) IRC24"/>
    <property type="match status" value="1"/>
</dbReference>
<dbReference type="OrthoDB" id="9876299at2759"/>
<dbReference type="EMBL" id="KN822008">
    <property type="protein sequence ID" value="KIM68782.1"/>
    <property type="molecule type" value="Genomic_DNA"/>
</dbReference>
<reference evidence="5" key="2">
    <citation type="submission" date="2015-01" db="EMBL/GenBank/DDBJ databases">
        <title>Evolutionary Origins and Diversification of the Mycorrhizal Mutualists.</title>
        <authorList>
            <consortium name="DOE Joint Genome Institute"/>
            <consortium name="Mycorrhizal Genomics Consortium"/>
            <person name="Kohler A."/>
            <person name="Kuo A."/>
            <person name="Nagy L.G."/>
            <person name="Floudas D."/>
            <person name="Copeland A."/>
            <person name="Barry K.W."/>
            <person name="Cichocki N."/>
            <person name="Veneault-Fourrey C."/>
            <person name="LaButti K."/>
            <person name="Lindquist E.A."/>
            <person name="Lipzen A."/>
            <person name="Lundell T."/>
            <person name="Morin E."/>
            <person name="Murat C."/>
            <person name="Riley R."/>
            <person name="Ohm R."/>
            <person name="Sun H."/>
            <person name="Tunlid A."/>
            <person name="Henrissat B."/>
            <person name="Grigoriev I.V."/>
            <person name="Hibbett D.S."/>
            <person name="Martin F."/>
        </authorList>
    </citation>
    <scope>NUCLEOTIDE SEQUENCE [LARGE SCALE GENOMIC DNA]</scope>
    <source>
        <strain evidence="5">Foug A</strain>
    </source>
</reference>
<dbReference type="InterPro" id="IPR020904">
    <property type="entry name" value="Sc_DH/Rdtase_CS"/>
</dbReference>